<evidence type="ECO:0000313" key="1">
    <source>
        <dbReference type="EMBL" id="GAI65862.1"/>
    </source>
</evidence>
<proteinExistence type="predicted"/>
<feature type="non-terminal residue" evidence="1">
    <location>
        <position position="33"/>
    </location>
</feature>
<organism evidence="1">
    <name type="scientific">marine sediment metagenome</name>
    <dbReference type="NCBI Taxonomy" id="412755"/>
    <lineage>
        <taxon>unclassified sequences</taxon>
        <taxon>metagenomes</taxon>
        <taxon>ecological metagenomes</taxon>
    </lineage>
</organism>
<dbReference type="EMBL" id="BARV01043746">
    <property type="protein sequence ID" value="GAI65862.1"/>
    <property type="molecule type" value="Genomic_DNA"/>
</dbReference>
<protein>
    <submittedName>
        <fullName evidence="1">Uncharacterized protein</fullName>
    </submittedName>
</protein>
<reference evidence="1" key="1">
    <citation type="journal article" date="2014" name="Front. Microbiol.">
        <title>High frequency of phylogenetically diverse reductive dehalogenase-homologous genes in deep subseafloor sedimentary metagenomes.</title>
        <authorList>
            <person name="Kawai M."/>
            <person name="Futagami T."/>
            <person name="Toyoda A."/>
            <person name="Takaki Y."/>
            <person name="Nishi S."/>
            <person name="Hori S."/>
            <person name="Arai W."/>
            <person name="Tsubouchi T."/>
            <person name="Morono Y."/>
            <person name="Uchiyama I."/>
            <person name="Ito T."/>
            <person name="Fujiyama A."/>
            <person name="Inagaki F."/>
            <person name="Takami H."/>
        </authorList>
    </citation>
    <scope>NUCLEOTIDE SEQUENCE</scope>
    <source>
        <strain evidence="1">Expedition CK06-06</strain>
    </source>
</reference>
<comment type="caution">
    <text evidence="1">The sequence shown here is derived from an EMBL/GenBank/DDBJ whole genome shotgun (WGS) entry which is preliminary data.</text>
</comment>
<dbReference type="AlphaFoldDB" id="X1QBJ5"/>
<accession>X1QBJ5</accession>
<gene>
    <name evidence="1" type="ORF">S06H3_65136</name>
</gene>
<name>X1QBJ5_9ZZZZ</name>
<sequence length="33" mass="3516">MDNPCNPARRTYVRSGIAAAAKKAGAKVPYPKI</sequence>